<dbReference type="EMBL" id="JALLPB020000480">
    <property type="protein sequence ID" value="KAL3808676.1"/>
    <property type="molecule type" value="Genomic_DNA"/>
</dbReference>
<dbReference type="InterPro" id="IPR000222">
    <property type="entry name" value="PP2C_BS"/>
</dbReference>
<dbReference type="Gene3D" id="3.60.40.10">
    <property type="entry name" value="PPM-type phosphatase domain"/>
    <property type="match status" value="1"/>
</dbReference>
<dbReference type="Proteomes" id="UP001530377">
    <property type="component" value="Unassembled WGS sequence"/>
</dbReference>
<evidence type="ECO:0000256" key="1">
    <source>
        <dbReference type="SAM" id="MobiDB-lite"/>
    </source>
</evidence>
<protein>
    <recommendedName>
        <fullName evidence="4">PH domain-containing protein</fullName>
    </recommendedName>
</protein>
<accession>A0ABD3REC2</accession>
<evidence type="ECO:0000313" key="3">
    <source>
        <dbReference type="Proteomes" id="UP001530377"/>
    </source>
</evidence>
<name>A0ABD3REC2_9STRA</name>
<feature type="region of interest" description="Disordered" evidence="1">
    <location>
        <begin position="226"/>
        <end position="246"/>
    </location>
</feature>
<reference evidence="2 3" key="1">
    <citation type="submission" date="2024-10" db="EMBL/GenBank/DDBJ databases">
        <title>Updated reference genomes for cyclostephanoid diatoms.</title>
        <authorList>
            <person name="Roberts W.R."/>
            <person name="Alverson A.J."/>
        </authorList>
    </citation>
    <scope>NUCLEOTIDE SEQUENCE [LARGE SCALE GENOMIC DNA]</scope>
    <source>
        <strain evidence="2 3">AJA228-03</strain>
    </source>
</reference>
<dbReference type="InterPro" id="IPR036457">
    <property type="entry name" value="PPM-type-like_dom_sf"/>
</dbReference>
<dbReference type="PROSITE" id="PS01032">
    <property type="entry name" value="PPM_1"/>
    <property type="match status" value="1"/>
</dbReference>
<feature type="region of interest" description="Disordered" evidence="1">
    <location>
        <begin position="490"/>
        <end position="521"/>
    </location>
</feature>
<sequence>MSDPTPTIRHAGYLLKRSNMPHMPYVVREDEFNLGGIASLPDLTDLNTEERECGHPFFNELVPLLVGVESNVVSATSTSEGAIDYSASSTAKIDDTFRIALDPIPTTSLARTSSDECINSIDEETCFCSPFTNYVKHIFDNNRSRDALITDDRTDGRTINLIARSNSQPPISTPISPDFNQYKVPLKSPARSVPVPISPAGVQRATIMPRPRSFSTTLPLVNTGTVEGANTEQRKEYPPPPPDYIDPKDGHIWRSKYCILEEGILYFYRTAEEGESDEAKQERYEHRLYSEELEDIVLGEELMIPSPERAAMMGPKRLSMLSAEDRKSSRDIYDLSKSPMPQRKSDIFGFQNSPFHRQGSSVLIGPSSDAAGDDRRSIGRVMQHTNSMSTFHNDDEILWEKRVALNCVGAVRSLEQEHGIHAFELLAYGCGGPDDETTSTFRGDGQKNEVIDRLILRASSSDDRNAWMFQFHRSLTSFVMQQFVTKSTSAVHGNRLGRMRSDSPSNRGGQHRLRLPSGGVAGNGGSIVSPFVAKSSFATSPSGNNSFGGTSFSPHVVGSLSHGHGRNALYRRKVRDSKNLGGDASVASVVSPLHTPAGTPRGGSSPVELMPSMIMIQSDSSRIQKKVELSSLKGLREKEKIKDGRRSPGATASASVAPRKYVPPHMRSTASASVAPQKYVPPHMRNKLSVSSVDDNASVVANKLKKNQLPLMDETTEQTKMSKASPIVNVVSSGSLDGSDSPLSASSMLSEQLDNAKDFAFASIRLGGCADPKVVVGSIIDHHYINRKASVVGNVRLDAYGGTGGGYFRRIHHCRAEDETTLLDDLGMNMLETKTAALKWEVGASSECGVRASNEDSFVAINDLDNLMKSQGLVSFSDQDLGQTKQQGLYAIFDGHVGNQAAR</sequence>
<gene>
    <name evidence="2" type="ORF">ACHAXA_009229</name>
</gene>
<keyword evidence="3" id="KW-1185">Reference proteome</keyword>
<feature type="region of interest" description="Disordered" evidence="1">
    <location>
        <begin position="640"/>
        <end position="660"/>
    </location>
</feature>
<dbReference type="AlphaFoldDB" id="A0ABD3REC2"/>
<evidence type="ECO:0008006" key="4">
    <source>
        <dbReference type="Google" id="ProtNLM"/>
    </source>
</evidence>
<comment type="caution">
    <text evidence="2">The sequence shown here is derived from an EMBL/GenBank/DDBJ whole genome shotgun (WGS) entry which is preliminary data.</text>
</comment>
<organism evidence="2 3">
    <name type="scientific">Cyclostephanos tholiformis</name>
    <dbReference type="NCBI Taxonomy" id="382380"/>
    <lineage>
        <taxon>Eukaryota</taxon>
        <taxon>Sar</taxon>
        <taxon>Stramenopiles</taxon>
        <taxon>Ochrophyta</taxon>
        <taxon>Bacillariophyta</taxon>
        <taxon>Coscinodiscophyceae</taxon>
        <taxon>Thalassiosirophycidae</taxon>
        <taxon>Stephanodiscales</taxon>
        <taxon>Stephanodiscaceae</taxon>
        <taxon>Cyclostephanos</taxon>
    </lineage>
</organism>
<evidence type="ECO:0000313" key="2">
    <source>
        <dbReference type="EMBL" id="KAL3808676.1"/>
    </source>
</evidence>
<proteinExistence type="predicted"/>
<dbReference type="SUPFAM" id="SSF81606">
    <property type="entry name" value="PP2C-like"/>
    <property type="match status" value="1"/>
</dbReference>